<feature type="compositionally biased region" description="Polar residues" evidence="1">
    <location>
        <begin position="318"/>
        <end position="329"/>
    </location>
</feature>
<protein>
    <submittedName>
        <fullName evidence="2">Uncharacterized protein</fullName>
    </submittedName>
</protein>
<feature type="region of interest" description="Disordered" evidence="1">
    <location>
        <begin position="263"/>
        <end position="372"/>
    </location>
</feature>
<evidence type="ECO:0000313" key="3">
    <source>
        <dbReference type="Proteomes" id="UP000281553"/>
    </source>
</evidence>
<feature type="compositionally biased region" description="Polar residues" evidence="1">
    <location>
        <begin position="354"/>
        <end position="372"/>
    </location>
</feature>
<accession>A0A3P6PDE5</accession>
<dbReference type="Proteomes" id="UP000281553">
    <property type="component" value="Unassembled WGS sequence"/>
</dbReference>
<feature type="region of interest" description="Disordered" evidence="1">
    <location>
        <begin position="616"/>
        <end position="648"/>
    </location>
</feature>
<reference evidence="2 3" key="1">
    <citation type="submission" date="2018-11" db="EMBL/GenBank/DDBJ databases">
        <authorList>
            <consortium name="Pathogen Informatics"/>
        </authorList>
    </citation>
    <scope>NUCLEOTIDE SEQUENCE [LARGE SCALE GENOMIC DNA]</scope>
</reference>
<sequence length="648" mass="70279">MPGGCASAVNTPPPRRRQRHAFGASHLRHFSSSAAVRLCCICCDQKSERQQRQRQLQLQQFPIKMSASFPVKREPWIERISHFFQQRTVGSSQSPLQDNENLRGSNPPPRLQNCRIWYLSNFPKNRALRQRSGSAPPNYRNHDFFDEDNGPEYDLEASEPRLQGSLPHTFDEAGSPRGSTCCMSLPMNSNRVSRNIQHPLSESASQLLEIAASLVTTIPNRETVSTVSDSAVFTDTDSTLANISSPDFITGRLSHPKIETSLTQQAQWESPIRRGAVQPHRKIWGSQGNSPQKRMASEPLRLQQTDVLTPTVEKDSITRGTNEQPTCDTHSIERDSSELPASASTSTALSISSQVNTSGNRPQSASKARSSDNCTAVYLSAEGSGQGVELSSCETVSESLSECEVTTQISNPNFPGSQTGASQRSSISVSTEPPRSPNFSSASDLRVDGDRPSSGQNGVTVSRSFKPEAPEELMFGFSTLPVPQNNALPDEKVTPSTACEVPFSSKTKSPTSANISSVIPSRFDAVQRPTCLRAPPSEGLTVTTKECEKACGQDTVQATTPHPHTGSSGAEGEIFNSDEVENKPSLVMKHNLATAYNKASGRLNLDIKGLVHKAGQYETSDGKKPQEETGLEDAPASKLEGPSTAKDL</sequence>
<dbReference type="OrthoDB" id="10267809at2759"/>
<feature type="region of interest" description="Disordered" evidence="1">
    <location>
        <begin position="408"/>
        <end position="464"/>
    </location>
</feature>
<dbReference type="EMBL" id="UYRU01001062">
    <property type="protein sequence ID" value="VDK31077.1"/>
    <property type="molecule type" value="Genomic_DNA"/>
</dbReference>
<gene>
    <name evidence="2" type="ORF">DILT_LOCUS288</name>
</gene>
<feature type="region of interest" description="Disordered" evidence="1">
    <location>
        <begin position="88"/>
        <end position="108"/>
    </location>
</feature>
<feature type="compositionally biased region" description="Polar residues" evidence="1">
    <location>
        <begin position="408"/>
        <end position="443"/>
    </location>
</feature>
<keyword evidence="3" id="KW-1185">Reference proteome</keyword>
<feature type="compositionally biased region" description="Polar residues" evidence="1">
    <location>
        <begin position="88"/>
        <end position="104"/>
    </location>
</feature>
<evidence type="ECO:0000313" key="2">
    <source>
        <dbReference type="EMBL" id="VDK31077.1"/>
    </source>
</evidence>
<feature type="compositionally biased region" description="Polar residues" evidence="1">
    <location>
        <begin position="453"/>
        <end position="463"/>
    </location>
</feature>
<feature type="compositionally biased region" description="Low complexity" evidence="1">
    <location>
        <begin position="338"/>
        <end position="353"/>
    </location>
</feature>
<proteinExistence type="predicted"/>
<dbReference type="AlphaFoldDB" id="A0A3P6PDE5"/>
<evidence type="ECO:0000256" key="1">
    <source>
        <dbReference type="SAM" id="MobiDB-lite"/>
    </source>
</evidence>
<organism evidence="2 3">
    <name type="scientific">Dibothriocephalus latus</name>
    <name type="common">Fish tapeworm</name>
    <name type="synonym">Diphyllobothrium latum</name>
    <dbReference type="NCBI Taxonomy" id="60516"/>
    <lineage>
        <taxon>Eukaryota</taxon>
        <taxon>Metazoa</taxon>
        <taxon>Spiralia</taxon>
        <taxon>Lophotrochozoa</taxon>
        <taxon>Platyhelminthes</taxon>
        <taxon>Cestoda</taxon>
        <taxon>Eucestoda</taxon>
        <taxon>Diphyllobothriidea</taxon>
        <taxon>Diphyllobothriidae</taxon>
        <taxon>Dibothriocephalus</taxon>
    </lineage>
</organism>
<name>A0A3P6PDE5_DIBLA</name>
<feature type="non-terminal residue" evidence="2">
    <location>
        <position position="648"/>
    </location>
</feature>